<dbReference type="AlphaFoldDB" id="A0A834Z077"/>
<comment type="caution">
    <text evidence="5">The sequence shown here is derived from an EMBL/GenBank/DDBJ whole genome shotgun (WGS) entry which is preliminary data.</text>
</comment>
<evidence type="ECO:0000256" key="3">
    <source>
        <dbReference type="RuleBase" id="RU003718"/>
    </source>
</evidence>
<dbReference type="GO" id="GO:0080044">
    <property type="term" value="F:quercetin 7-O-glucosyltransferase activity"/>
    <property type="evidence" value="ECO:0007669"/>
    <property type="project" value="TreeGrafter"/>
</dbReference>
<organism evidence="5 6">
    <name type="scientific">Tetracentron sinense</name>
    <name type="common">Spur-leaf</name>
    <dbReference type="NCBI Taxonomy" id="13715"/>
    <lineage>
        <taxon>Eukaryota</taxon>
        <taxon>Viridiplantae</taxon>
        <taxon>Streptophyta</taxon>
        <taxon>Embryophyta</taxon>
        <taxon>Tracheophyta</taxon>
        <taxon>Spermatophyta</taxon>
        <taxon>Magnoliopsida</taxon>
        <taxon>Trochodendrales</taxon>
        <taxon>Trochodendraceae</taxon>
        <taxon>Tetracentron</taxon>
    </lineage>
</organism>
<name>A0A834Z077_TETSI</name>
<reference evidence="5 6" key="1">
    <citation type="submission" date="2020-04" db="EMBL/GenBank/DDBJ databases">
        <title>Plant Genome Project.</title>
        <authorList>
            <person name="Zhang R.-G."/>
        </authorList>
    </citation>
    <scope>NUCLEOTIDE SEQUENCE [LARGE SCALE GENOMIC DNA]</scope>
    <source>
        <strain evidence="5">YNK0</strain>
        <tissue evidence="5">Leaf</tissue>
    </source>
</reference>
<dbReference type="Gene3D" id="3.40.50.2000">
    <property type="entry name" value="Glycogen Phosphorylase B"/>
    <property type="match status" value="3"/>
</dbReference>
<dbReference type="EC" id="2.4.1.-" evidence="4"/>
<proteinExistence type="inferred from homology"/>
<keyword evidence="2 3" id="KW-0808">Transferase</keyword>
<dbReference type="Pfam" id="PF00201">
    <property type="entry name" value="UDPGT"/>
    <property type="match status" value="1"/>
</dbReference>
<dbReference type="EMBL" id="JABCRI010000011">
    <property type="protein sequence ID" value="KAF8397210.1"/>
    <property type="molecule type" value="Genomic_DNA"/>
</dbReference>
<keyword evidence="6" id="KW-1185">Reference proteome</keyword>
<evidence type="ECO:0000256" key="1">
    <source>
        <dbReference type="ARBA" id="ARBA00009995"/>
    </source>
</evidence>
<gene>
    <name evidence="5" type="ORF">HHK36_016118</name>
</gene>
<dbReference type="OrthoDB" id="5835829at2759"/>
<protein>
    <recommendedName>
        <fullName evidence="4">Glycosyltransferase</fullName>
        <ecNumber evidence="4">2.4.1.-</ecNumber>
    </recommendedName>
</protein>
<evidence type="ECO:0000313" key="5">
    <source>
        <dbReference type="EMBL" id="KAF8397210.1"/>
    </source>
</evidence>
<dbReference type="CDD" id="cd03784">
    <property type="entry name" value="GT1_Gtf-like"/>
    <property type="match status" value="1"/>
</dbReference>
<evidence type="ECO:0000256" key="2">
    <source>
        <dbReference type="ARBA" id="ARBA00022679"/>
    </source>
</evidence>
<dbReference type="GO" id="GO:0080043">
    <property type="term" value="F:quercetin 3-O-glucosyltransferase activity"/>
    <property type="evidence" value="ECO:0007669"/>
    <property type="project" value="TreeGrafter"/>
</dbReference>
<comment type="similarity">
    <text evidence="1 3">Belongs to the UDP-glycosyltransferase family.</text>
</comment>
<accession>A0A834Z077</accession>
<evidence type="ECO:0000256" key="4">
    <source>
        <dbReference type="RuleBase" id="RU362057"/>
    </source>
</evidence>
<dbReference type="PANTHER" id="PTHR11926:SF774">
    <property type="entry name" value="UDP-GLYCOSYLTRANSFERASE 85A1-RELATED"/>
    <property type="match status" value="1"/>
</dbReference>
<dbReference type="InterPro" id="IPR002213">
    <property type="entry name" value="UDP_glucos_trans"/>
</dbReference>
<dbReference type="PANTHER" id="PTHR11926">
    <property type="entry name" value="GLUCOSYL/GLUCURONOSYL TRANSFERASES"/>
    <property type="match status" value="1"/>
</dbReference>
<keyword evidence="3" id="KW-0328">Glycosyltransferase</keyword>
<evidence type="ECO:0000313" key="6">
    <source>
        <dbReference type="Proteomes" id="UP000655225"/>
    </source>
</evidence>
<dbReference type="SUPFAM" id="SSF53756">
    <property type="entry name" value="UDP-Glycosyltransferase/glycogen phosphorylase"/>
    <property type="match status" value="1"/>
</dbReference>
<dbReference type="PROSITE" id="PS00375">
    <property type="entry name" value="UDPGT"/>
    <property type="match status" value="1"/>
</dbReference>
<dbReference type="InterPro" id="IPR035595">
    <property type="entry name" value="UDP_glycos_trans_CS"/>
</dbReference>
<sequence length="493" mass="55145">MDSPNADRISGGIPGCHVVAMPYPGRGHINPMMNVCKLLASKVPHILITFVLTEEWLGFIRSDPAPPNIRLRSIPNVIPSELVRGADIPGFVQAAMTKMQDPFERLLDRLETPVTLIVTDTYMVWALAVGNRRNIPVASLWTMSPSAFLMLYHSDPLVQNRLFSFDVLGKYEVLLRNWSGREDGEMRAYRCAMLWQTWNDHEDERVDYNIPDLSSTCVRDLPIKPITGNQIMNRFLEALTCLRKALCLILTSFYELDSHVTDTLRTILPVPVYPLGPTIPYSSLGEAPSIVTGHNVLDYFKWLDSQPRRSVLYVSLGSFLSVSSSQMDEIAAGLRGSGVPYLWSARGEISLLQESCGEMGLVVPWCDQLRVLSHSSIGGFLTHCGWNSTLEGVFSGVPMLTIPLIVDQIHNSKAIVDDWKVGWRVMGAENLVKSEEIDSIVQRFMDLEADESKEMRSRARELQETCQRAIGKGGSLETNLDAFTKDILQCQGQ</sequence>
<dbReference type="Proteomes" id="UP000655225">
    <property type="component" value="Unassembled WGS sequence"/>
</dbReference>
<dbReference type="OMA" id="ENWRFLI"/>
<dbReference type="FunFam" id="3.40.50.2000:FF:000138">
    <property type="entry name" value="Glycosyltransferase"/>
    <property type="match status" value="1"/>
</dbReference>